<feature type="compositionally biased region" description="Basic and acidic residues" evidence="1">
    <location>
        <begin position="25"/>
        <end position="49"/>
    </location>
</feature>
<accession>A0A840WMM8</accession>
<feature type="region of interest" description="Disordered" evidence="1">
    <location>
        <begin position="1"/>
        <end position="49"/>
    </location>
</feature>
<keyword evidence="3" id="KW-1185">Reference proteome</keyword>
<comment type="caution">
    <text evidence="2">The sequence shown here is derived from an EMBL/GenBank/DDBJ whole genome shotgun (WGS) entry which is preliminary data.</text>
</comment>
<dbReference type="Proteomes" id="UP000579647">
    <property type="component" value="Unassembled WGS sequence"/>
</dbReference>
<organism evidence="2 3">
    <name type="scientific">Nocardiopsis metallicus</name>
    <dbReference type="NCBI Taxonomy" id="179819"/>
    <lineage>
        <taxon>Bacteria</taxon>
        <taxon>Bacillati</taxon>
        <taxon>Actinomycetota</taxon>
        <taxon>Actinomycetes</taxon>
        <taxon>Streptosporangiales</taxon>
        <taxon>Nocardiopsidaceae</taxon>
        <taxon>Nocardiopsis</taxon>
    </lineage>
</organism>
<evidence type="ECO:0000313" key="2">
    <source>
        <dbReference type="EMBL" id="MBB5492897.1"/>
    </source>
</evidence>
<dbReference type="EMBL" id="JACHDO010000001">
    <property type="protein sequence ID" value="MBB5492897.1"/>
    <property type="molecule type" value="Genomic_DNA"/>
</dbReference>
<evidence type="ECO:0000256" key="1">
    <source>
        <dbReference type="SAM" id="MobiDB-lite"/>
    </source>
</evidence>
<proteinExistence type="predicted"/>
<dbReference type="AlphaFoldDB" id="A0A840WMM8"/>
<dbReference type="RefSeq" id="WP_184366246.1">
    <property type="nucleotide sequence ID" value="NZ_BAAAKM010000141.1"/>
</dbReference>
<name>A0A840WMM8_9ACTN</name>
<evidence type="ECO:0000313" key="3">
    <source>
        <dbReference type="Proteomes" id="UP000579647"/>
    </source>
</evidence>
<reference evidence="2 3" key="1">
    <citation type="submission" date="2020-08" db="EMBL/GenBank/DDBJ databases">
        <title>Sequencing the genomes of 1000 actinobacteria strains.</title>
        <authorList>
            <person name="Klenk H.-P."/>
        </authorList>
    </citation>
    <scope>NUCLEOTIDE SEQUENCE [LARGE SCALE GENOMIC DNA]</scope>
    <source>
        <strain evidence="2 3">DSM 44598</strain>
    </source>
</reference>
<gene>
    <name evidence="2" type="ORF">HNR07_004034</name>
</gene>
<protein>
    <submittedName>
        <fullName evidence="2">Uncharacterized protein</fullName>
    </submittedName>
</protein>
<sequence length="49" mass="5794">MRAVEERHRHQGAGHASGSESALDAVRKAREAKEQRERDEADRPWWKRR</sequence>